<dbReference type="SUPFAM" id="SSF50249">
    <property type="entry name" value="Nucleic acid-binding proteins"/>
    <property type="match status" value="4"/>
</dbReference>
<feature type="domain" description="Replication protein A OB" evidence="14">
    <location>
        <begin position="306"/>
        <end position="403"/>
    </location>
</feature>
<comment type="subcellular location">
    <subcellularLocation>
        <location evidence="1 9">Nucleus</location>
    </subcellularLocation>
</comment>
<comment type="function">
    <text evidence="9">As part of the heterotrimeric replication protein A complex (RPA/RP-A), binds and stabilizes single-stranded DNA intermediates, that form during DNA replication or upon DNA stress. It prevents their reannealing and in parallel, recruits and activates different proteins and complexes involved in DNA metabolism. Thereby, it plays an essential role both in DNA replication and the cellular response to DNA damage.</text>
</comment>
<sequence length="617" mass="68501">MAAKLSNGSIEAIIQGGSPDKPVLQVISFKKISAGGSADRYRLLLSDGELTYSHAMLATQLNNYMEDGLIDNLCVIQVERYLCNTIQNDRRIMILLDVNVLQPGSQVGVRIGNPQQYKAGSTDGGQVNGHENTNNSNHMQTDTTPQQIIKPQNNSNGPMSTNNNKPGYSIKGGGAATASPSTTRVHSITSLTPYQNRWRIRARITQKSSVKTWSNSRGEGKLFSVNFLDESGEIRATGFNDAVDKFYDMLEVNKVYYVSRATLKTANKQYSSVNNDYEMTFNPDTNIEICEEETDLPTMTFDFVQISDLEKHQPNSMIDIIGVVSKCGDIGSVVGRQSQKEITKRDITLVDQSGVGVNLTLWGNDAQQFSGDGNPVIAVKGARLSDYGGRSLSVLASSQMIMNPDIRESHFLRGWYDREGQCMNFDKFASDGAGSSGAGGATNWKTFSQVKSENLGQSGKADFFTSKATIVYLKKENCMYQACPTDQCNKKVVDQGNGLYRCEKCNKEFPNFKWRMILSTNLADFSDNQWATCFQESAEMLLGEKADVIGNLREQDETKFDSLFQNALFKSFIFKLRAKVETYNEENRLKTVCLSATPVDWVQYGEHLVKEINQLVG</sequence>
<evidence type="ECO:0000256" key="2">
    <source>
        <dbReference type="ARBA" id="ARBA00005690"/>
    </source>
</evidence>
<evidence type="ECO:0000256" key="3">
    <source>
        <dbReference type="ARBA" id="ARBA00022705"/>
    </source>
</evidence>
<feature type="domain" description="Replication factor A C-terminal" evidence="13">
    <location>
        <begin position="463"/>
        <end position="608"/>
    </location>
</feature>
<comment type="similarity">
    <text evidence="2 9">Belongs to the replication factor A protein 1 family.</text>
</comment>
<keyword evidence="3 9" id="KW-0235">DNA replication</keyword>
<dbReference type="GO" id="GO:0008270">
    <property type="term" value="F:zinc ion binding"/>
    <property type="evidence" value="ECO:0007669"/>
    <property type="project" value="UniProtKB-KW"/>
</dbReference>
<dbReference type="InterPro" id="IPR004365">
    <property type="entry name" value="NA-bd_OB_tRNA"/>
</dbReference>
<dbReference type="Proteomes" id="UP001347796">
    <property type="component" value="Unassembled WGS sequence"/>
</dbReference>
<evidence type="ECO:0000259" key="13">
    <source>
        <dbReference type="Pfam" id="PF08646"/>
    </source>
</evidence>
<feature type="region of interest" description="Disordered" evidence="10">
    <location>
        <begin position="112"/>
        <end position="184"/>
    </location>
</feature>
<dbReference type="InterPro" id="IPR031657">
    <property type="entry name" value="REPA_OB_2"/>
</dbReference>
<dbReference type="GO" id="GO:0006281">
    <property type="term" value="P:DNA repair"/>
    <property type="evidence" value="ECO:0007669"/>
    <property type="project" value="InterPro"/>
</dbReference>
<comment type="subunit">
    <text evidence="9">Component of the heterotrimeric canonical replication protein A complex (RPA).</text>
</comment>
<feature type="domain" description="Replication factor-A protein 1 N-terminal" evidence="12">
    <location>
        <begin position="5"/>
        <end position="102"/>
    </location>
</feature>
<feature type="compositionally biased region" description="Low complexity" evidence="10">
    <location>
        <begin position="153"/>
        <end position="164"/>
    </location>
</feature>
<dbReference type="CDD" id="cd04474">
    <property type="entry name" value="RPA1_DBD_A"/>
    <property type="match status" value="1"/>
</dbReference>
<evidence type="ECO:0000256" key="4">
    <source>
        <dbReference type="ARBA" id="ARBA00022723"/>
    </source>
</evidence>
<dbReference type="PANTHER" id="PTHR47165:SF4">
    <property type="entry name" value="OS03G0429900 PROTEIN"/>
    <property type="match status" value="1"/>
</dbReference>
<keyword evidence="4 9" id="KW-0479">Metal-binding</keyword>
<dbReference type="Pfam" id="PF16900">
    <property type="entry name" value="REPA_OB_2"/>
    <property type="match status" value="1"/>
</dbReference>
<evidence type="ECO:0000259" key="12">
    <source>
        <dbReference type="Pfam" id="PF04057"/>
    </source>
</evidence>
<evidence type="ECO:0000256" key="7">
    <source>
        <dbReference type="ARBA" id="ARBA00023125"/>
    </source>
</evidence>
<dbReference type="Pfam" id="PF08646">
    <property type="entry name" value="Rep_fac-A_C"/>
    <property type="match status" value="1"/>
</dbReference>
<keyword evidence="8 9" id="KW-0539">Nucleus</keyword>
<evidence type="ECO:0000256" key="5">
    <source>
        <dbReference type="ARBA" id="ARBA00022771"/>
    </source>
</evidence>
<dbReference type="FunFam" id="2.40.50.140:FF:000064">
    <property type="entry name" value="Replication protein A subunit"/>
    <property type="match status" value="1"/>
</dbReference>
<evidence type="ECO:0000256" key="10">
    <source>
        <dbReference type="SAM" id="MobiDB-lite"/>
    </source>
</evidence>
<feature type="domain" description="OB" evidence="11">
    <location>
        <begin position="198"/>
        <end position="278"/>
    </location>
</feature>
<dbReference type="CDD" id="cd04476">
    <property type="entry name" value="RPA1_DBD_C"/>
    <property type="match status" value="1"/>
</dbReference>
<accession>A0AAN8KD77</accession>
<dbReference type="AlphaFoldDB" id="A0AAN8KD77"/>
<protein>
    <recommendedName>
        <fullName evidence="9">Replication protein A subunit</fullName>
    </recommendedName>
</protein>
<evidence type="ECO:0000256" key="8">
    <source>
        <dbReference type="ARBA" id="ARBA00023242"/>
    </source>
</evidence>
<dbReference type="Pfam" id="PF01336">
    <property type="entry name" value="tRNA_anti-codon"/>
    <property type="match status" value="1"/>
</dbReference>
<evidence type="ECO:0000256" key="6">
    <source>
        <dbReference type="ARBA" id="ARBA00022833"/>
    </source>
</evidence>
<name>A0AAN8KD77_PATCE</name>
<dbReference type="InterPro" id="IPR004591">
    <property type="entry name" value="Rfa1"/>
</dbReference>
<evidence type="ECO:0000256" key="9">
    <source>
        <dbReference type="RuleBase" id="RU364130"/>
    </source>
</evidence>
<dbReference type="FunFam" id="2.40.50.140:FF:000041">
    <property type="entry name" value="Replication protein A subunit"/>
    <property type="match status" value="1"/>
</dbReference>
<evidence type="ECO:0000313" key="15">
    <source>
        <dbReference type="EMBL" id="KAK6190434.1"/>
    </source>
</evidence>
<dbReference type="InterPro" id="IPR012340">
    <property type="entry name" value="NA-bd_OB-fold"/>
</dbReference>
<dbReference type="InterPro" id="IPR007199">
    <property type="entry name" value="Rep_factor-A_N"/>
</dbReference>
<reference evidence="15 16" key="1">
    <citation type="submission" date="2024-01" db="EMBL/GenBank/DDBJ databases">
        <title>The genome of the rayed Mediterranean limpet Patella caerulea (Linnaeus, 1758).</title>
        <authorList>
            <person name="Anh-Thu Weber A."/>
            <person name="Halstead-Nussloch G."/>
        </authorList>
    </citation>
    <scope>NUCLEOTIDE SEQUENCE [LARGE SCALE GENOMIC DNA]</scope>
    <source>
        <strain evidence="15">AATW-2023a</strain>
        <tissue evidence="15">Whole specimen</tissue>
    </source>
</reference>
<keyword evidence="6 9" id="KW-0862">Zinc</keyword>
<dbReference type="EMBL" id="JAZGQO010000002">
    <property type="protein sequence ID" value="KAK6190434.1"/>
    <property type="molecule type" value="Genomic_DNA"/>
</dbReference>
<evidence type="ECO:0000259" key="14">
    <source>
        <dbReference type="Pfam" id="PF16900"/>
    </source>
</evidence>
<dbReference type="Gene3D" id="2.40.50.140">
    <property type="entry name" value="Nucleic acid-binding proteins"/>
    <property type="match status" value="4"/>
</dbReference>
<dbReference type="NCBIfam" id="TIGR00617">
    <property type="entry name" value="rpa1"/>
    <property type="match status" value="1"/>
</dbReference>
<dbReference type="GO" id="GO:0006260">
    <property type="term" value="P:DNA replication"/>
    <property type="evidence" value="ECO:0007669"/>
    <property type="project" value="UniProtKB-KW"/>
</dbReference>
<dbReference type="FunFam" id="2.40.50.140:FF:000117">
    <property type="entry name" value="Replication protein A subunit"/>
    <property type="match status" value="1"/>
</dbReference>
<evidence type="ECO:0000259" key="11">
    <source>
        <dbReference type="Pfam" id="PF01336"/>
    </source>
</evidence>
<dbReference type="CDD" id="cd04477">
    <property type="entry name" value="RPA1N"/>
    <property type="match status" value="1"/>
</dbReference>
<comment type="caution">
    <text evidence="15">The sequence shown here is derived from an EMBL/GenBank/DDBJ whole genome shotgun (WGS) entry which is preliminary data.</text>
</comment>
<gene>
    <name evidence="15" type="ORF">SNE40_002305</name>
</gene>
<dbReference type="InterPro" id="IPR047192">
    <property type="entry name" value="Euk_RPA1_DBD_C"/>
</dbReference>
<dbReference type="GO" id="GO:0005634">
    <property type="term" value="C:nucleus"/>
    <property type="evidence" value="ECO:0007669"/>
    <property type="project" value="UniProtKB-SubCell"/>
</dbReference>
<dbReference type="Pfam" id="PF04057">
    <property type="entry name" value="Rep-A_N"/>
    <property type="match status" value="1"/>
</dbReference>
<feature type="compositionally biased region" description="Polar residues" evidence="10">
    <location>
        <begin position="129"/>
        <end position="152"/>
    </location>
</feature>
<organism evidence="15 16">
    <name type="scientific">Patella caerulea</name>
    <name type="common">Rayed Mediterranean limpet</name>
    <dbReference type="NCBI Taxonomy" id="87958"/>
    <lineage>
        <taxon>Eukaryota</taxon>
        <taxon>Metazoa</taxon>
        <taxon>Spiralia</taxon>
        <taxon>Lophotrochozoa</taxon>
        <taxon>Mollusca</taxon>
        <taxon>Gastropoda</taxon>
        <taxon>Patellogastropoda</taxon>
        <taxon>Patelloidea</taxon>
        <taxon>Patellidae</taxon>
        <taxon>Patella</taxon>
    </lineage>
</organism>
<dbReference type="InterPro" id="IPR013955">
    <property type="entry name" value="Rep_factor-A_C"/>
</dbReference>
<dbReference type="GO" id="GO:0006310">
    <property type="term" value="P:DNA recombination"/>
    <property type="evidence" value="ECO:0007669"/>
    <property type="project" value="InterPro"/>
</dbReference>
<proteinExistence type="inferred from homology"/>
<evidence type="ECO:0000313" key="16">
    <source>
        <dbReference type="Proteomes" id="UP001347796"/>
    </source>
</evidence>
<keyword evidence="16" id="KW-1185">Reference proteome</keyword>
<keyword evidence="5 9" id="KW-0863">Zinc-finger</keyword>
<evidence type="ECO:0000256" key="1">
    <source>
        <dbReference type="ARBA" id="ARBA00004123"/>
    </source>
</evidence>
<dbReference type="CDD" id="cd04475">
    <property type="entry name" value="RPA1_DBD_B"/>
    <property type="match status" value="1"/>
</dbReference>
<dbReference type="PANTHER" id="PTHR47165">
    <property type="entry name" value="OS03G0429900 PROTEIN"/>
    <property type="match status" value="1"/>
</dbReference>
<keyword evidence="7 9" id="KW-0238">DNA-binding</keyword>
<dbReference type="GO" id="GO:0003677">
    <property type="term" value="F:DNA binding"/>
    <property type="evidence" value="ECO:0007669"/>
    <property type="project" value="UniProtKB-KW"/>
</dbReference>
<dbReference type="FunFam" id="2.40.50.140:FF:000090">
    <property type="entry name" value="Replication protein A subunit"/>
    <property type="match status" value="1"/>
</dbReference>